<feature type="domain" description="DNA2/NAM7 helicase-like C-terminal" evidence="9">
    <location>
        <begin position="661"/>
        <end position="872"/>
    </location>
</feature>
<evidence type="ECO:0000256" key="1">
    <source>
        <dbReference type="ARBA" id="ARBA00007913"/>
    </source>
</evidence>
<dbReference type="InterPro" id="IPR041679">
    <property type="entry name" value="DNA2/NAM7-like_C"/>
</dbReference>
<evidence type="ECO:0000256" key="7">
    <source>
        <dbReference type="SAM" id="MobiDB-lite"/>
    </source>
</evidence>
<feature type="region of interest" description="Disordered" evidence="7">
    <location>
        <begin position="82"/>
        <end position="117"/>
    </location>
</feature>
<dbReference type="PANTHER" id="PTHR10887">
    <property type="entry name" value="DNA2/NAM7 HELICASE FAMILY"/>
    <property type="match status" value="1"/>
</dbReference>
<dbReference type="InParanoid" id="A0A165G9W6"/>
<proteinExistence type="inferred from homology"/>
<evidence type="ECO:0000313" key="10">
    <source>
        <dbReference type="EMBL" id="KZV90203.1"/>
    </source>
</evidence>
<keyword evidence="4" id="KW-0347">Helicase</keyword>
<dbReference type="PANTHER" id="PTHR10887:SF495">
    <property type="entry name" value="HELICASE SENATAXIN ISOFORM X1-RELATED"/>
    <property type="match status" value="1"/>
</dbReference>
<accession>A0A165G9W6</accession>
<dbReference type="Pfam" id="PF13086">
    <property type="entry name" value="AAA_11"/>
    <property type="match status" value="1"/>
</dbReference>
<dbReference type="SUPFAM" id="SSF52540">
    <property type="entry name" value="P-loop containing nucleoside triphosphate hydrolases"/>
    <property type="match status" value="1"/>
</dbReference>
<protein>
    <submittedName>
        <fullName evidence="10">p-loop containing nucleoside triphosphate hydrolase protein</fullName>
    </submittedName>
</protein>
<comment type="similarity">
    <text evidence="1">Belongs to the DNA2/NAM7 helicase family.</text>
</comment>
<dbReference type="EMBL" id="KV426054">
    <property type="protein sequence ID" value="KZV90203.1"/>
    <property type="molecule type" value="Genomic_DNA"/>
</dbReference>
<dbReference type="OrthoDB" id="6513042at2759"/>
<reference evidence="10 11" key="1">
    <citation type="journal article" date="2016" name="Mol. Biol. Evol.">
        <title>Comparative Genomics of Early-Diverging Mushroom-Forming Fungi Provides Insights into the Origins of Lignocellulose Decay Capabilities.</title>
        <authorList>
            <person name="Nagy L.G."/>
            <person name="Riley R."/>
            <person name="Tritt A."/>
            <person name="Adam C."/>
            <person name="Daum C."/>
            <person name="Floudas D."/>
            <person name="Sun H."/>
            <person name="Yadav J.S."/>
            <person name="Pangilinan J."/>
            <person name="Larsson K.H."/>
            <person name="Matsuura K."/>
            <person name="Barry K."/>
            <person name="Labutti K."/>
            <person name="Kuo R."/>
            <person name="Ohm R.A."/>
            <person name="Bhattacharya S.S."/>
            <person name="Shirouzu T."/>
            <person name="Yoshinaga Y."/>
            <person name="Martin F.M."/>
            <person name="Grigoriev I.V."/>
            <person name="Hibbett D.S."/>
        </authorList>
    </citation>
    <scope>NUCLEOTIDE SEQUENCE [LARGE SCALE GENOMIC DNA]</scope>
    <source>
        <strain evidence="10 11">HHB12029</strain>
    </source>
</reference>
<keyword evidence="3 10" id="KW-0378">Hydrolase</keyword>
<keyword evidence="2" id="KW-0547">Nucleotide-binding</keyword>
<organism evidence="10 11">
    <name type="scientific">Exidia glandulosa HHB12029</name>
    <dbReference type="NCBI Taxonomy" id="1314781"/>
    <lineage>
        <taxon>Eukaryota</taxon>
        <taxon>Fungi</taxon>
        <taxon>Dikarya</taxon>
        <taxon>Basidiomycota</taxon>
        <taxon>Agaricomycotina</taxon>
        <taxon>Agaricomycetes</taxon>
        <taxon>Auriculariales</taxon>
        <taxon>Exidiaceae</taxon>
        <taxon>Exidia</taxon>
    </lineage>
</organism>
<dbReference type="CDD" id="cd18808">
    <property type="entry name" value="SF1_C_Upf1"/>
    <property type="match status" value="1"/>
</dbReference>
<dbReference type="AlphaFoldDB" id="A0A165G9W6"/>
<dbReference type="GO" id="GO:0016787">
    <property type="term" value="F:hydrolase activity"/>
    <property type="evidence" value="ECO:0007669"/>
    <property type="project" value="UniProtKB-KW"/>
</dbReference>
<dbReference type="Proteomes" id="UP000077266">
    <property type="component" value="Unassembled WGS sequence"/>
</dbReference>
<dbReference type="Gene3D" id="2.40.30.270">
    <property type="match status" value="1"/>
</dbReference>
<dbReference type="GO" id="GO:0004386">
    <property type="term" value="F:helicase activity"/>
    <property type="evidence" value="ECO:0007669"/>
    <property type="project" value="UniProtKB-KW"/>
</dbReference>
<dbReference type="FunFam" id="3.40.50.300:FF:000326">
    <property type="entry name" value="P-loop containing nucleoside triphosphate hydrolase"/>
    <property type="match status" value="1"/>
</dbReference>
<evidence type="ECO:0000256" key="3">
    <source>
        <dbReference type="ARBA" id="ARBA00022801"/>
    </source>
</evidence>
<evidence type="ECO:0000259" key="9">
    <source>
        <dbReference type="Pfam" id="PF13087"/>
    </source>
</evidence>
<evidence type="ECO:0000259" key="8">
    <source>
        <dbReference type="Pfam" id="PF13086"/>
    </source>
</evidence>
<dbReference type="GO" id="GO:0005524">
    <property type="term" value="F:ATP binding"/>
    <property type="evidence" value="ECO:0007669"/>
    <property type="project" value="UniProtKB-KW"/>
</dbReference>
<evidence type="ECO:0000256" key="4">
    <source>
        <dbReference type="ARBA" id="ARBA00022806"/>
    </source>
</evidence>
<dbReference type="InterPro" id="IPR027417">
    <property type="entry name" value="P-loop_NTPase"/>
</dbReference>
<evidence type="ECO:0000256" key="5">
    <source>
        <dbReference type="ARBA" id="ARBA00022840"/>
    </source>
</evidence>
<evidence type="ECO:0000256" key="6">
    <source>
        <dbReference type="SAM" id="Coils"/>
    </source>
</evidence>
<keyword evidence="11" id="KW-1185">Reference proteome</keyword>
<evidence type="ECO:0000313" key="11">
    <source>
        <dbReference type="Proteomes" id="UP000077266"/>
    </source>
</evidence>
<dbReference type="GO" id="GO:0005694">
    <property type="term" value="C:chromosome"/>
    <property type="evidence" value="ECO:0007669"/>
    <property type="project" value="UniProtKB-ARBA"/>
</dbReference>
<feature type="coiled-coil region" evidence="6">
    <location>
        <begin position="525"/>
        <end position="552"/>
    </location>
</feature>
<evidence type="ECO:0000256" key="2">
    <source>
        <dbReference type="ARBA" id="ARBA00022741"/>
    </source>
</evidence>
<dbReference type="InterPro" id="IPR041677">
    <property type="entry name" value="DNA2/NAM7_AAA_11"/>
</dbReference>
<dbReference type="STRING" id="1314781.A0A165G9W6"/>
<sequence length="900" mass="100861">MRRFIVHSAARVAGVRIPTKYRRHYAAQVLRNIPEPSQTTPARIDWAPTFEELFLVDPNAFLVASTSATTLDDPALYQQRKFPRARRAQDPDGLPLSTDSTVLDGDSITSAPDPPESLLVLPPIRKRDGKQRARDANWLRDVWSTPEFARLSLRTRPSFEQVAEGQQYYDEILRYKAHFQELLGMEQEEEERVITDRLSRWDLARLQAEGHCMLELSAFWLENTLFGRPVAAFIPSGEAGDTLPFHRFTVGTQVLVSVNDPLKEEPFRGTVVSIPSSGMRIDVSFQSVIPGLTSGQWRLDAALSDIGHQRMLNAIDMLNADPAQIARRSTESTQYILQGTRLRDVLLRHSPPQSERIERMICERRARAGDYRTSTYPPHPSLWWCADLAPLMLDQRIQSWARRYSHPEPIVIPGDPVLKLNSTQVRAIALMLASRVSLVQGPPGTGKTRTIVEAVRLLKKHFHVPYPLLVCTYTNVAVDNLVEGLARVGLRPVRFGGSATTSPSQSLQEYTLRARRDAHILGPHLDKLLATIERLNRELRSLRGQLARLGEGPSSAGIQDLIERKGKEMQGLRGTVFKLERLLMQEIIDDSDVVCTTCISAGSAALHVTDFPIVFLDEASMSTEPASLIPLMRGSEHVALIGDHKQLPPVITSDEAERGGLGRSLFERLTEEGDVPSIMLDIQYRMHPDISRFPASEFYGHSLLDGTVGRDELRPPRSRYLQQRGEDGLGPGIVFLDHRHGEARRDRSRVNVGEGRIVCDVVEDLLVQNPDLNGRDIGVIAPYAAQIALLERMLGSREQRERWVSALGERRAEEVGEIEVKTVDGFEGREKAVIVFSTVRNNGAGQIGFLADRRRLNVGLTRAQRGLFVAGSVRTLATEKSGVWARYMEYLRARSLVVRI</sequence>
<dbReference type="InterPro" id="IPR045055">
    <property type="entry name" value="DNA2/NAM7-like"/>
</dbReference>
<dbReference type="Pfam" id="PF13087">
    <property type="entry name" value="AAA_12"/>
    <property type="match status" value="1"/>
</dbReference>
<keyword evidence="5" id="KW-0067">ATP-binding</keyword>
<dbReference type="Gene3D" id="3.40.50.300">
    <property type="entry name" value="P-loop containing nucleotide triphosphate hydrolases"/>
    <property type="match status" value="2"/>
</dbReference>
<feature type="domain" description="DNA2/NAM7 helicase helicase" evidence="8">
    <location>
        <begin position="419"/>
        <end position="653"/>
    </location>
</feature>
<dbReference type="InterPro" id="IPR047187">
    <property type="entry name" value="SF1_C_Upf1"/>
</dbReference>
<gene>
    <name evidence="10" type="ORF">EXIGLDRAFT_617275</name>
</gene>
<name>A0A165G9W6_EXIGL</name>
<keyword evidence="6" id="KW-0175">Coiled coil</keyword>